<organism evidence="1 2">
    <name type="scientific">Kitasatospora terrestris</name>
    <dbReference type="NCBI Taxonomy" id="258051"/>
    <lineage>
        <taxon>Bacteria</taxon>
        <taxon>Bacillati</taxon>
        <taxon>Actinomycetota</taxon>
        <taxon>Actinomycetes</taxon>
        <taxon>Kitasatosporales</taxon>
        <taxon>Streptomycetaceae</taxon>
        <taxon>Kitasatospora</taxon>
    </lineage>
</organism>
<name>A0ABP9EUP3_9ACTN</name>
<dbReference type="EMBL" id="BAABIS010000001">
    <property type="protein sequence ID" value="GAA4885692.1"/>
    <property type="molecule type" value="Genomic_DNA"/>
</dbReference>
<protein>
    <submittedName>
        <fullName evidence="1">Uncharacterized protein</fullName>
    </submittedName>
</protein>
<comment type="caution">
    <text evidence="1">The sequence shown here is derived from an EMBL/GenBank/DDBJ whole genome shotgun (WGS) entry which is preliminary data.</text>
</comment>
<keyword evidence="2" id="KW-1185">Reference proteome</keyword>
<evidence type="ECO:0000313" key="1">
    <source>
        <dbReference type="EMBL" id="GAA4885692.1"/>
    </source>
</evidence>
<dbReference type="Proteomes" id="UP001501752">
    <property type="component" value="Unassembled WGS sequence"/>
</dbReference>
<sequence length="249" mass="27292">MLMSLDASVYIRSTTREIIREDRVVELLGLSEPDGRGWRDCTGPTGLGFAVNLSSDPEDVLGPAVGEVGVPLDGPLYLRPYEVYGHVTLTEPGFRDRAEALAAFCDEALSRLRSGAPSVEYLAVLDRAYRYDAFFEGGSPDQAEIWVAGAGEPVGDESWVRSLVRDARTEAPLQVKVFRDTRAPLDGYVPEDFFSGVEGVAALSLRGSGAETSDAYRKLVSVLRLRESEFELALVEARRIKHYRCIAGD</sequence>
<accession>A0ABP9EUP3</accession>
<proteinExistence type="predicted"/>
<reference evidence="2" key="1">
    <citation type="journal article" date="2019" name="Int. J. Syst. Evol. Microbiol.">
        <title>The Global Catalogue of Microorganisms (GCM) 10K type strain sequencing project: providing services to taxonomists for standard genome sequencing and annotation.</title>
        <authorList>
            <consortium name="The Broad Institute Genomics Platform"/>
            <consortium name="The Broad Institute Genome Sequencing Center for Infectious Disease"/>
            <person name="Wu L."/>
            <person name="Ma J."/>
        </authorList>
    </citation>
    <scope>NUCLEOTIDE SEQUENCE [LARGE SCALE GENOMIC DNA]</scope>
    <source>
        <strain evidence="2">JCM 13006</strain>
    </source>
</reference>
<gene>
    <name evidence="1" type="ORF">GCM10023235_78490</name>
</gene>
<evidence type="ECO:0000313" key="2">
    <source>
        <dbReference type="Proteomes" id="UP001501752"/>
    </source>
</evidence>